<dbReference type="PANTHER" id="PTHR33540">
    <property type="entry name" value="TRNA THREONYLCARBAMOYLADENOSINE BIOSYNTHESIS PROTEIN TSAE"/>
    <property type="match status" value="1"/>
</dbReference>
<keyword evidence="6" id="KW-0479">Metal-binding</keyword>
<dbReference type="GO" id="GO:0005524">
    <property type="term" value="F:ATP binding"/>
    <property type="evidence" value="ECO:0007669"/>
    <property type="project" value="UniProtKB-KW"/>
</dbReference>
<dbReference type="GO" id="GO:0002949">
    <property type="term" value="P:tRNA threonylcarbamoyladenosine modification"/>
    <property type="evidence" value="ECO:0007669"/>
    <property type="project" value="InterPro"/>
</dbReference>
<keyword evidence="4" id="KW-0963">Cytoplasm</keyword>
<comment type="subcellular location">
    <subcellularLocation>
        <location evidence="1">Cytoplasm</location>
    </subcellularLocation>
</comment>
<dbReference type="EMBL" id="CP015017">
    <property type="protein sequence ID" value="APC00795.1"/>
    <property type="molecule type" value="Genomic_DNA"/>
</dbReference>
<evidence type="ECO:0000256" key="8">
    <source>
        <dbReference type="ARBA" id="ARBA00022840"/>
    </source>
</evidence>
<proteinExistence type="inferred from homology"/>
<dbReference type="AlphaFoldDB" id="A0AAC9IUH5"/>
<evidence type="ECO:0000256" key="4">
    <source>
        <dbReference type="ARBA" id="ARBA00022490"/>
    </source>
</evidence>
<dbReference type="PANTHER" id="PTHR33540:SF2">
    <property type="entry name" value="TRNA THREONYLCARBAMOYLADENOSINE BIOSYNTHESIS PROTEIN TSAE"/>
    <property type="match status" value="1"/>
</dbReference>
<dbReference type="GO" id="GO:0046872">
    <property type="term" value="F:metal ion binding"/>
    <property type="evidence" value="ECO:0007669"/>
    <property type="project" value="UniProtKB-KW"/>
</dbReference>
<dbReference type="Gene3D" id="3.40.50.300">
    <property type="entry name" value="P-loop containing nucleotide triphosphate hydrolases"/>
    <property type="match status" value="1"/>
</dbReference>
<dbReference type="SUPFAM" id="SSF52540">
    <property type="entry name" value="P-loop containing nucleoside triphosphate hydrolases"/>
    <property type="match status" value="1"/>
</dbReference>
<evidence type="ECO:0000256" key="3">
    <source>
        <dbReference type="ARBA" id="ARBA00019010"/>
    </source>
</evidence>
<evidence type="ECO:0000256" key="7">
    <source>
        <dbReference type="ARBA" id="ARBA00022741"/>
    </source>
</evidence>
<keyword evidence="9" id="KW-0460">Magnesium</keyword>
<gene>
    <name evidence="11" type="ORF">AOC25_03695</name>
</gene>
<evidence type="ECO:0000313" key="12">
    <source>
        <dbReference type="Proteomes" id="UP000182060"/>
    </source>
</evidence>
<dbReference type="InterPro" id="IPR027417">
    <property type="entry name" value="P-loop_NTPase"/>
</dbReference>
<evidence type="ECO:0000256" key="6">
    <source>
        <dbReference type="ARBA" id="ARBA00022723"/>
    </source>
</evidence>
<evidence type="ECO:0000256" key="5">
    <source>
        <dbReference type="ARBA" id="ARBA00022694"/>
    </source>
</evidence>
<keyword evidence="5" id="KW-0819">tRNA processing</keyword>
<comment type="similarity">
    <text evidence="2">Belongs to the TsaE family.</text>
</comment>
<keyword evidence="7" id="KW-0547">Nucleotide-binding</keyword>
<dbReference type="InterPro" id="IPR003442">
    <property type="entry name" value="T6A_TsaE"/>
</dbReference>
<name>A0AAC9IUH5_9BURK</name>
<accession>A0AAC9IUH5</accession>
<dbReference type="Proteomes" id="UP000182060">
    <property type="component" value="Chromosome"/>
</dbReference>
<evidence type="ECO:0000313" key="11">
    <source>
        <dbReference type="EMBL" id="APC00795.1"/>
    </source>
</evidence>
<organism evidence="11 12">
    <name type="scientific">Polynucleobacter asymbioticus</name>
    <dbReference type="NCBI Taxonomy" id="576611"/>
    <lineage>
        <taxon>Bacteria</taxon>
        <taxon>Pseudomonadati</taxon>
        <taxon>Pseudomonadota</taxon>
        <taxon>Betaproteobacteria</taxon>
        <taxon>Burkholderiales</taxon>
        <taxon>Burkholderiaceae</taxon>
        <taxon>Polynucleobacter</taxon>
    </lineage>
</organism>
<evidence type="ECO:0000256" key="10">
    <source>
        <dbReference type="ARBA" id="ARBA00032441"/>
    </source>
</evidence>
<evidence type="ECO:0000256" key="9">
    <source>
        <dbReference type="ARBA" id="ARBA00022842"/>
    </source>
</evidence>
<evidence type="ECO:0000256" key="1">
    <source>
        <dbReference type="ARBA" id="ARBA00004496"/>
    </source>
</evidence>
<keyword evidence="8" id="KW-0067">ATP-binding</keyword>
<dbReference type="Pfam" id="PF02367">
    <property type="entry name" value="TsaE"/>
    <property type="match status" value="1"/>
</dbReference>
<dbReference type="RefSeq" id="WP_071538956.1">
    <property type="nucleotide sequence ID" value="NZ_CP015016.1"/>
</dbReference>
<evidence type="ECO:0000256" key="2">
    <source>
        <dbReference type="ARBA" id="ARBA00007599"/>
    </source>
</evidence>
<protein>
    <recommendedName>
        <fullName evidence="3">tRNA threonylcarbamoyladenosine biosynthesis protein TsaE</fullName>
    </recommendedName>
    <alternativeName>
        <fullName evidence="10">t(6)A37 threonylcarbamoyladenosine biosynthesis protein TsaE</fullName>
    </alternativeName>
</protein>
<dbReference type="GO" id="GO:0005737">
    <property type="term" value="C:cytoplasm"/>
    <property type="evidence" value="ECO:0007669"/>
    <property type="project" value="UniProtKB-SubCell"/>
</dbReference>
<reference evidence="11" key="1">
    <citation type="journal article" date="2017" name="Appl. Environ. Microbiol.">
        <title>Microdiversification of a pelagic Polynucleobacter species is mainly driven by acquisition of genomic islands from a partially interspecific gene pool.</title>
        <authorList>
            <person name="Hoetzinger M."/>
            <person name="Hahn M.W."/>
            <person name="Jezberova J."/>
            <person name="Schmidt J."/>
            <person name="Koll U."/>
        </authorList>
    </citation>
    <scope>NUCLEOTIDE SEQUENCE</scope>
    <source>
        <strain evidence="11">MWH-RechtKol4</strain>
    </source>
</reference>
<sequence>MAQKQELLKASLQQHCRQEADTAALAKFLAATLWHYLVQSPQKHLNISLEGDLGAGKTTFARYLIQAMGYEGKVKSPTYTLCEPYQIELKQQEITIHHFDLYRMRDPLEWQEAGFEEHFDIPGICLIEWPEKAEGTLPAFDLQIQLTAGADENERFININALSQSGASILKEGASK</sequence>
<dbReference type="NCBIfam" id="TIGR00150">
    <property type="entry name" value="T6A_YjeE"/>
    <property type="match status" value="1"/>
</dbReference>